<reference evidence="3" key="1">
    <citation type="submission" date="2014-09" db="EMBL/GenBank/DDBJ databases">
        <authorList>
            <person name="Sharma Rahul"/>
            <person name="Thines Marco"/>
        </authorList>
    </citation>
    <scope>NUCLEOTIDE SEQUENCE [LARGE SCALE GENOMIC DNA]</scope>
</reference>
<name>A0A0P1B2C7_PLAHL</name>
<dbReference type="OMA" id="CIDYTET"/>
<organism evidence="2 3">
    <name type="scientific">Plasmopara halstedii</name>
    <name type="common">Downy mildew of sunflower</name>
    <dbReference type="NCBI Taxonomy" id="4781"/>
    <lineage>
        <taxon>Eukaryota</taxon>
        <taxon>Sar</taxon>
        <taxon>Stramenopiles</taxon>
        <taxon>Oomycota</taxon>
        <taxon>Peronosporomycetes</taxon>
        <taxon>Peronosporales</taxon>
        <taxon>Peronosporaceae</taxon>
        <taxon>Plasmopara</taxon>
    </lineage>
</organism>
<dbReference type="GeneID" id="36401720"/>
<dbReference type="InterPro" id="IPR043502">
    <property type="entry name" value="DNA/RNA_pol_sf"/>
</dbReference>
<dbReference type="Pfam" id="PF07727">
    <property type="entry name" value="RVT_2"/>
    <property type="match status" value="1"/>
</dbReference>
<dbReference type="Proteomes" id="UP000054928">
    <property type="component" value="Unassembled WGS sequence"/>
</dbReference>
<dbReference type="AlphaFoldDB" id="A0A0P1B2C7"/>
<evidence type="ECO:0000259" key="1">
    <source>
        <dbReference type="Pfam" id="PF07727"/>
    </source>
</evidence>
<dbReference type="OrthoDB" id="95475at2759"/>
<accession>A0A0P1B2C7</accession>
<dbReference type="EMBL" id="CCYD01003042">
    <property type="protein sequence ID" value="CEG48868.1"/>
    <property type="molecule type" value="Genomic_DNA"/>
</dbReference>
<dbReference type="STRING" id="4781.A0A0P1B2C7"/>
<keyword evidence="3" id="KW-1185">Reference proteome</keyword>
<feature type="domain" description="Reverse transcriptase Ty1/copia-type" evidence="1">
    <location>
        <begin position="31"/>
        <end position="128"/>
    </location>
</feature>
<dbReference type="SUPFAM" id="SSF56672">
    <property type="entry name" value="DNA/RNA polymerases"/>
    <property type="match status" value="1"/>
</dbReference>
<dbReference type="InterPro" id="IPR013103">
    <property type="entry name" value="RVT_2"/>
</dbReference>
<sequence>MPTTFKPAIESSDADKWKAACESELESLFKNKTWDVVPLPTGREAIGCRWMFRVKENQEGVIERFKARLVAKGFSQKFGVDYKETFAPVAKFTSIRIVLSMAAKYGLALHQMDVKTAFLNGVQDEEIYF</sequence>
<dbReference type="RefSeq" id="XP_024585237.1">
    <property type="nucleotide sequence ID" value="XM_024719993.1"/>
</dbReference>
<evidence type="ECO:0000313" key="3">
    <source>
        <dbReference type="Proteomes" id="UP000054928"/>
    </source>
</evidence>
<proteinExistence type="predicted"/>
<protein>
    <submittedName>
        <fullName evidence="2">Retrotransposon ty1-copia subclass</fullName>
    </submittedName>
</protein>
<evidence type="ECO:0000313" key="2">
    <source>
        <dbReference type="EMBL" id="CEG48868.1"/>
    </source>
</evidence>